<proteinExistence type="inferred from homology"/>
<evidence type="ECO:0000256" key="8">
    <source>
        <dbReference type="ARBA" id="ARBA00023136"/>
    </source>
</evidence>
<keyword evidence="8 11" id="KW-0472">Membrane</keyword>
<keyword evidence="7 11" id="KW-1133">Transmembrane helix</keyword>
<dbReference type="Proteomes" id="UP000065641">
    <property type="component" value="Chromosome"/>
</dbReference>
<sequence length="173" mass="18998">METGKTLSNKQTGFSLIELLVVMTIMALMISVVSLSIGGVGARKQTEDTAVSLRAMLETAATQAIVRHQPIAMHWQAPSQTGTEQWQVRWSGWRQNQWLDEIAALPVAALPPGVTPDITVDGLRWSEQNSELPVLVFYPTGETMTFTLTLIGEQRMVISNEVDGAIEIMSDNT</sequence>
<dbReference type="Gene3D" id="3.55.40.10">
    <property type="entry name" value="minor pseudopilin epsh domain"/>
    <property type="match status" value="1"/>
</dbReference>
<keyword evidence="5" id="KW-0997">Cell inner membrane</keyword>
<dbReference type="GO" id="GO:0015628">
    <property type="term" value="P:protein secretion by the type II secretion system"/>
    <property type="evidence" value="ECO:0007669"/>
    <property type="project" value="InterPro"/>
</dbReference>
<evidence type="ECO:0000256" key="6">
    <source>
        <dbReference type="ARBA" id="ARBA00022692"/>
    </source>
</evidence>
<dbReference type="InterPro" id="IPR045584">
    <property type="entry name" value="Pilin-like"/>
</dbReference>
<keyword evidence="4" id="KW-0488">Methylation</keyword>
<keyword evidence="6 11" id="KW-0812">Transmembrane</keyword>
<evidence type="ECO:0000313" key="14">
    <source>
        <dbReference type="Proteomes" id="UP000065641"/>
    </source>
</evidence>
<dbReference type="KEGG" id="pspi:PS2015_2394"/>
<dbReference type="Pfam" id="PF07963">
    <property type="entry name" value="N_methyl"/>
    <property type="match status" value="1"/>
</dbReference>
<dbReference type="Pfam" id="PF12019">
    <property type="entry name" value="GspH"/>
    <property type="match status" value="1"/>
</dbReference>
<evidence type="ECO:0000256" key="10">
    <source>
        <dbReference type="ARBA" id="ARBA00030775"/>
    </source>
</evidence>
<dbReference type="InterPro" id="IPR012902">
    <property type="entry name" value="N_methyl_site"/>
</dbReference>
<evidence type="ECO:0000256" key="9">
    <source>
        <dbReference type="ARBA" id="ARBA00025772"/>
    </source>
</evidence>
<dbReference type="InterPro" id="IPR022346">
    <property type="entry name" value="T2SS_GspH"/>
</dbReference>
<evidence type="ECO:0000256" key="1">
    <source>
        <dbReference type="ARBA" id="ARBA00004377"/>
    </source>
</evidence>
<evidence type="ECO:0000256" key="3">
    <source>
        <dbReference type="ARBA" id="ARBA00022475"/>
    </source>
</evidence>
<accession>A0A0S2KG66</accession>
<comment type="similarity">
    <text evidence="9">Belongs to the GSP H family.</text>
</comment>
<comment type="subcellular location">
    <subcellularLocation>
        <location evidence="1">Cell inner membrane</location>
        <topology evidence="1">Single-pass membrane protein</topology>
    </subcellularLocation>
</comment>
<dbReference type="InterPro" id="IPR002416">
    <property type="entry name" value="T2SS_protein-GspH"/>
</dbReference>
<organism evidence="13 14">
    <name type="scientific">Pseudohongiella spirulinae</name>
    <dbReference type="NCBI Taxonomy" id="1249552"/>
    <lineage>
        <taxon>Bacteria</taxon>
        <taxon>Pseudomonadati</taxon>
        <taxon>Pseudomonadota</taxon>
        <taxon>Gammaproteobacteria</taxon>
        <taxon>Pseudomonadales</taxon>
        <taxon>Pseudohongiellaceae</taxon>
        <taxon>Pseudohongiella</taxon>
    </lineage>
</organism>
<dbReference type="SUPFAM" id="SSF54523">
    <property type="entry name" value="Pili subunits"/>
    <property type="match status" value="1"/>
</dbReference>
<dbReference type="EMBL" id="CP013189">
    <property type="protein sequence ID" value="ALO47028.1"/>
    <property type="molecule type" value="Genomic_DNA"/>
</dbReference>
<feature type="transmembrane region" description="Helical" evidence="11">
    <location>
        <begin position="12"/>
        <end position="35"/>
    </location>
</feature>
<evidence type="ECO:0000313" key="13">
    <source>
        <dbReference type="EMBL" id="ALO47028.1"/>
    </source>
</evidence>
<evidence type="ECO:0000256" key="4">
    <source>
        <dbReference type="ARBA" id="ARBA00022481"/>
    </source>
</evidence>
<dbReference type="PROSITE" id="PS00409">
    <property type="entry name" value="PROKAR_NTER_METHYL"/>
    <property type="match status" value="1"/>
</dbReference>
<gene>
    <name evidence="13" type="ORF">PS2015_2394</name>
</gene>
<dbReference type="STRING" id="1249552.PS2015_2394"/>
<name>A0A0S2KG66_9GAMM</name>
<keyword evidence="3" id="KW-1003">Cell membrane</keyword>
<reference evidence="13 14" key="1">
    <citation type="submission" date="2015-11" db="EMBL/GenBank/DDBJ databases">
        <authorList>
            <person name="Zhang Y."/>
            <person name="Guo Z."/>
        </authorList>
    </citation>
    <scope>NUCLEOTIDE SEQUENCE [LARGE SCALE GENOMIC DNA]</scope>
    <source>
        <strain evidence="13 14">KCTC 32221</strain>
    </source>
</reference>
<dbReference type="GO" id="GO:0005886">
    <property type="term" value="C:plasma membrane"/>
    <property type="evidence" value="ECO:0007669"/>
    <property type="project" value="UniProtKB-SubCell"/>
</dbReference>
<evidence type="ECO:0000256" key="11">
    <source>
        <dbReference type="SAM" id="Phobius"/>
    </source>
</evidence>
<protein>
    <recommendedName>
        <fullName evidence="2">Type II secretion system protein H</fullName>
    </recommendedName>
    <alternativeName>
        <fullName evidence="10">General secretion pathway protein H</fullName>
    </alternativeName>
</protein>
<evidence type="ECO:0000256" key="2">
    <source>
        <dbReference type="ARBA" id="ARBA00021549"/>
    </source>
</evidence>
<dbReference type="NCBIfam" id="TIGR02532">
    <property type="entry name" value="IV_pilin_GFxxxE"/>
    <property type="match status" value="1"/>
</dbReference>
<evidence type="ECO:0000256" key="7">
    <source>
        <dbReference type="ARBA" id="ARBA00022989"/>
    </source>
</evidence>
<keyword evidence="14" id="KW-1185">Reference proteome</keyword>
<dbReference type="GO" id="GO:0015627">
    <property type="term" value="C:type II protein secretion system complex"/>
    <property type="evidence" value="ECO:0007669"/>
    <property type="project" value="InterPro"/>
</dbReference>
<dbReference type="AlphaFoldDB" id="A0A0S2KG66"/>
<evidence type="ECO:0000259" key="12">
    <source>
        <dbReference type="Pfam" id="PF12019"/>
    </source>
</evidence>
<feature type="domain" description="General secretion pathway GspH" evidence="12">
    <location>
        <begin position="50"/>
        <end position="157"/>
    </location>
</feature>
<dbReference type="RefSeq" id="WP_058022458.1">
    <property type="nucleotide sequence ID" value="NZ_CP013189.1"/>
</dbReference>
<dbReference type="PRINTS" id="PR00885">
    <property type="entry name" value="BCTERIALGSPH"/>
</dbReference>
<evidence type="ECO:0000256" key="5">
    <source>
        <dbReference type="ARBA" id="ARBA00022519"/>
    </source>
</evidence>